<evidence type="ECO:0000313" key="5">
    <source>
        <dbReference type="Proteomes" id="UP001596145"/>
    </source>
</evidence>
<feature type="region of interest" description="Disordered" evidence="2">
    <location>
        <begin position="394"/>
        <end position="423"/>
    </location>
</feature>
<dbReference type="Gene3D" id="3.40.50.1820">
    <property type="entry name" value="alpha/beta hydrolase"/>
    <property type="match status" value="1"/>
</dbReference>
<dbReference type="InterPro" id="IPR005674">
    <property type="entry name" value="CocE/Ser_esterase"/>
</dbReference>
<dbReference type="PANTHER" id="PTHR43056:SF10">
    <property type="entry name" value="COCE_NOND FAMILY, PUTATIVE (AFU_ORTHOLOGUE AFUA_7G00600)-RELATED"/>
    <property type="match status" value="1"/>
</dbReference>
<dbReference type="InterPro" id="IPR029058">
    <property type="entry name" value="AB_hydrolase_fold"/>
</dbReference>
<dbReference type="PANTHER" id="PTHR43056">
    <property type="entry name" value="PEPTIDASE S9 PROLYL OLIGOPEPTIDASE"/>
    <property type="match status" value="1"/>
</dbReference>
<dbReference type="Pfam" id="PF08530">
    <property type="entry name" value="PepX_C"/>
    <property type="match status" value="1"/>
</dbReference>
<keyword evidence="1 4" id="KW-0378">Hydrolase</keyword>
<feature type="region of interest" description="Disordered" evidence="2">
    <location>
        <begin position="1"/>
        <end position="20"/>
    </location>
</feature>
<accession>A0ABD5QRQ0</accession>
<dbReference type="SUPFAM" id="SSF53474">
    <property type="entry name" value="alpha/beta-Hydrolases"/>
    <property type="match status" value="1"/>
</dbReference>
<evidence type="ECO:0000256" key="2">
    <source>
        <dbReference type="SAM" id="MobiDB-lite"/>
    </source>
</evidence>
<comment type="caution">
    <text evidence="4">The sequence shown here is derived from an EMBL/GenBank/DDBJ whole genome shotgun (WGS) entry which is preliminary data.</text>
</comment>
<organism evidence="4 5">
    <name type="scientific">Halorubrum glutamatedens</name>
    <dbReference type="NCBI Taxonomy" id="2707018"/>
    <lineage>
        <taxon>Archaea</taxon>
        <taxon>Methanobacteriati</taxon>
        <taxon>Methanobacteriota</taxon>
        <taxon>Stenosarchaea group</taxon>
        <taxon>Halobacteria</taxon>
        <taxon>Halobacteriales</taxon>
        <taxon>Haloferacaceae</taxon>
        <taxon>Halorubrum</taxon>
    </lineage>
</organism>
<evidence type="ECO:0000313" key="4">
    <source>
        <dbReference type="EMBL" id="MFC5134808.1"/>
    </source>
</evidence>
<dbReference type="SMART" id="SM00939">
    <property type="entry name" value="PepX_C"/>
    <property type="match status" value="1"/>
</dbReference>
<dbReference type="Pfam" id="PF02129">
    <property type="entry name" value="Peptidase_S15"/>
    <property type="match status" value="1"/>
</dbReference>
<protein>
    <submittedName>
        <fullName evidence="4">CocE/NonD family hydrolase</fullName>
    </submittedName>
</protein>
<keyword evidence="5" id="KW-1185">Reference proteome</keyword>
<dbReference type="Gene3D" id="1.10.3020.10">
    <property type="entry name" value="alpha-amino acid ester hydrolase ( Helical cap domain)"/>
    <property type="match status" value="1"/>
</dbReference>
<evidence type="ECO:0000256" key="1">
    <source>
        <dbReference type="ARBA" id="ARBA00022801"/>
    </source>
</evidence>
<dbReference type="NCBIfam" id="TIGR00976">
    <property type="entry name" value="CocE_NonD"/>
    <property type="match status" value="1"/>
</dbReference>
<dbReference type="InterPro" id="IPR013736">
    <property type="entry name" value="Xaa-Pro_dipept_C"/>
</dbReference>
<dbReference type="InterPro" id="IPR050585">
    <property type="entry name" value="Xaa-Pro_dipeptidyl-ppase/CocE"/>
</dbReference>
<dbReference type="AlphaFoldDB" id="A0ABD5QRQ0"/>
<name>A0ABD5QRQ0_9EURY</name>
<dbReference type="GO" id="GO:0016787">
    <property type="term" value="F:hydrolase activity"/>
    <property type="evidence" value="ECO:0007669"/>
    <property type="project" value="UniProtKB-KW"/>
</dbReference>
<sequence>MSDSPDPKRDEIITTEQVRDAADGTTLALRVFRPNESSPNNQVPVLLQRTPYERPEFPLEELPMAALRRGYAVVYEDVRGRGASNGEFKPWVHEATDGRTAVEWITDQPWSTGNVGTFGSSSPGQVQLFTAAEQPDGLRAIAPMFTPSDLHRSDFFQDGAMSALTLISWSFGWLGPHSISRLERREQLSEDVASAARQACEAVIDDLPTFASSRPLVDLPSRVFKDVPFPSDLSAEDIVPHWSEWVNRPTYDDFWRSFDPELRYDQMDVPGLHITGWFELCQHGTITNYRGMSNATDRDQHLVVGPWSHRNTSSKIGEIDFGSHAAADEYGLVDLHLDFFDTYVRDDPSGKFCHNDPLIETYCLQPDAGSWTQHTSWPPTETRINRRYLHGRDSTETVTGGHLRETPPPKDMQPTTYQHDPDNPVPTRGGPLCCDPETATPGMFEQSAYDERNDVISFTTPRFDETTEFAGPVRASLVVSTDTHDTDFTAKLVHVTSDGRAYNLCEGIQRAQYRHGRDKSVDVLPNTPMRLTIDLWNIHHCVPAGDRLRLYVASSNFPRFDPHPGTEDPWIADESSVATQILYHETGRESYLDLPQLSVNSKSS</sequence>
<evidence type="ECO:0000259" key="3">
    <source>
        <dbReference type="SMART" id="SM00939"/>
    </source>
</evidence>
<dbReference type="Gene3D" id="2.60.120.260">
    <property type="entry name" value="Galactose-binding domain-like"/>
    <property type="match status" value="1"/>
</dbReference>
<gene>
    <name evidence="4" type="ORF">ACFPJA_08790</name>
</gene>
<dbReference type="SUPFAM" id="SSF49785">
    <property type="entry name" value="Galactose-binding domain-like"/>
    <property type="match status" value="1"/>
</dbReference>
<dbReference type="Proteomes" id="UP001596145">
    <property type="component" value="Unassembled WGS sequence"/>
</dbReference>
<feature type="domain" description="Xaa-Pro dipeptidyl-peptidase C-terminal" evidence="3">
    <location>
        <begin position="337"/>
        <end position="593"/>
    </location>
</feature>
<dbReference type="RefSeq" id="WP_122106919.1">
    <property type="nucleotide sequence ID" value="NZ_JBHSKV010000012.1"/>
</dbReference>
<reference evidence="4 5" key="1">
    <citation type="journal article" date="2019" name="Int. J. Syst. Evol. Microbiol.">
        <title>The Global Catalogue of Microorganisms (GCM) 10K type strain sequencing project: providing services to taxonomists for standard genome sequencing and annotation.</title>
        <authorList>
            <consortium name="The Broad Institute Genomics Platform"/>
            <consortium name="The Broad Institute Genome Sequencing Center for Infectious Disease"/>
            <person name="Wu L."/>
            <person name="Ma J."/>
        </authorList>
    </citation>
    <scope>NUCLEOTIDE SEQUENCE [LARGE SCALE GENOMIC DNA]</scope>
    <source>
        <strain evidence="4 5">CGMCC 1.16026</strain>
    </source>
</reference>
<dbReference type="InterPro" id="IPR000383">
    <property type="entry name" value="Xaa-Pro-like_dom"/>
</dbReference>
<proteinExistence type="predicted"/>
<dbReference type="InterPro" id="IPR008979">
    <property type="entry name" value="Galactose-bd-like_sf"/>
</dbReference>
<dbReference type="EMBL" id="JBHSKV010000012">
    <property type="protein sequence ID" value="MFC5134808.1"/>
    <property type="molecule type" value="Genomic_DNA"/>
</dbReference>